<proteinExistence type="predicted"/>
<dbReference type="EMBL" id="KI284930">
    <property type="protein sequence ID" value="ESA12433.1"/>
    <property type="molecule type" value="Genomic_DNA"/>
</dbReference>
<reference evidence="1" key="1">
    <citation type="submission" date="2013-07" db="EMBL/GenBank/DDBJ databases">
        <title>The genome of an arbuscular mycorrhizal fungus provides insights into the evolution of the oldest plant symbiosis.</title>
        <authorList>
            <consortium name="DOE Joint Genome Institute"/>
            <person name="Tisserant E."/>
            <person name="Malbreil M."/>
            <person name="Kuo A."/>
            <person name="Kohler A."/>
            <person name="Symeonidi A."/>
            <person name="Balestrini R."/>
            <person name="Charron P."/>
            <person name="Duensing N."/>
            <person name="Frei-dit-Frey N."/>
            <person name="Gianinazzi-Pearson V."/>
            <person name="Gilbert B."/>
            <person name="Handa Y."/>
            <person name="Hijri M."/>
            <person name="Kaul R."/>
            <person name="Kawaguchi M."/>
            <person name="Krajinski F."/>
            <person name="Lammers P."/>
            <person name="Lapierre D."/>
            <person name="Masclaux F.G."/>
            <person name="Murat C."/>
            <person name="Morin E."/>
            <person name="Ndikumana S."/>
            <person name="Pagni M."/>
            <person name="Petitpierre D."/>
            <person name="Requena N."/>
            <person name="Rosikiewicz P."/>
            <person name="Riley R."/>
            <person name="Saito K."/>
            <person name="San Clemente H."/>
            <person name="Shapiro H."/>
            <person name="van Tuinen D."/>
            <person name="Becard G."/>
            <person name="Bonfante P."/>
            <person name="Paszkowski U."/>
            <person name="Shachar-Hill Y."/>
            <person name="Young J.P."/>
            <person name="Sanders I.R."/>
            <person name="Henrissat B."/>
            <person name="Rensing S.A."/>
            <person name="Grigoriev I.V."/>
            <person name="Corradi N."/>
            <person name="Roux C."/>
            <person name="Martin F."/>
        </authorList>
    </citation>
    <scope>NUCLEOTIDE SEQUENCE</scope>
    <source>
        <strain evidence="1">DAOM 197198</strain>
    </source>
</reference>
<organism evidence="1">
    <name type="scientific">Rhizophagus irregularis (strain DAOM 181602 / DAOM 197198 / MUCL 43194)</name>
    <name type="common">Arbuscular mycorrhizal fungus</name>
    <name type="synonym">Glomus intraradices</name>
    <dbReference type="NCBI Taxonomy" id="747089"/>
    <lineage>
        <taxon>Eukaryota</taxon>
        <taxon>Fungi</taxon>
        <taxon>Fungi incertae sedis</taxon>
        <taxon>Mucoromycota</taxon>
        <taxon>Glomeromycotina</taxon>
        <taxon>Glomeromycetes</taxon>
        <taxon>Glomerales</taxon>
        <taxon>Glomeraceae</taxon>
        <taxon>Rhizophagus</taxon>
    </lineage>
</organism>
<sequence>MRDQLHFSPADHLAIFPAEVAEGKTLVFLTRVVLQNYEAVFTKSNLTSVKLFFYRVPESCNSYALGGWTLNSALV</sequence>
<evidence type="ECO:0000313" key="1">
    <source>
        <dbReference type="EMBL" id="ESA12433.1"/>
    </source>
</evidence>
<accession>U9U1E9</accession>
<name>U9U1E9_RHIID</name>
<dbReference type="HOGENOM" id="CLU_2672343_0_0_1"/>
<gene>
    <name evidence="1" type="ORF">GLOINDRAFT_27152</name>
</gene>
<protein>
    <submittedName>
        <fullName evidence="1">Uncharacterized protein</fullName>
    </submittedName>
</protein>
<dbReference type="AlphaFoldDB" id="U9U1E9"/>